<comment type="caution">
    <text evidence="1">The sequence shown here is derived from an EMBL/GenBank/DDBJ whole genome shotgun (WGS) entry which is preliminary data.</text>
</comment>
<reference evidence="1" key="2">
    <citation type="journal article" date="2023" name="Science">
        <title>Genomic signatures of disease resistance in endangered staghorn corals.</title>
        <authorList>
            <person name="Vollmer S.V."/>
            <person name="Selwyn J.D."/>
            <person name="Despard B.A."/>
            <person name="Roesel C.L."/>
        </authorList>
    </citation>
    <scope>NUCLEOTIDE SEQUENCE</scope>
    <source>
        <strain evidence="1">K2</strain>
    </source>
</reference>
<keyword evidence="2" id="KW-1185">Reference proteome</keyword>
<dbReference type="AlphaFoldDB" id="A0AAD9QMT2"/>
<name>A0AAD9QMT2_ACRCE</name>
<proteinExistence type="predicted"/>
<evidence type="ECO:0000313" key="2">
    <source>
        <dbReference type="Proteomes" id="UP001249851"/>
    </source>
</evidence>
<organism evidence="1 2">
    <name type="scientific">Acropora cervicornis</name>
    <name type="common">Staghorn coral</name>
    <dbReference type="NCBI Taxonomy" id="6130"/>
    <lineage>
        <taxon>Eukaryota</taxon>
        <taxon>Metazoa</taxon>
        <taxon>Cnidaria</taxon>
        <taxon>Anthozoa</taxon>
        <taxon>Hexacorallia</taxon>
        <taxon>Scleractinia</taxon>
        <taxon>Astrocoeniina</taxon>
        <taxon>Acroporidae</taxon>
        <taxon>Acropora</taxon>
    </lineage>
</organism>
<dbReference type="Proteomes" id="UP001249851">
    <property type="component" value="Unassembled WGS sequence"/>
</dbReference>
<evidence type="ECO:0000313" key="1">
    <source>
        <dbReference type="EMBL" id="KAK2563845.1"/>
    </source>
</evidence>
<sequence length="119" mass="13266">MCKLFCGETSTYHYSTEENRVILGSTPFCILGSTQLARMDQGHGLGGRCYLGRTSLTKSKKPELISRIACALHVFNHSLEQLLMCIPLSQLSNTISRTLLQNTTSYVSHLETQKDILSQ</sequence>
<feature type="non-terminal residue" evidence="1">
    <location>
        <position position="1"/>
    </location>
</feature>
<reference evidence="1" key="1">
    <citation type="journal article" date="2023" name="G3 (Bethesda)">
        <title>Whole genome assembly and annotation of the endangered Caribbean coral Acropora cervicornis.</title>
        <authorList>
            <person name="Selwyn J.D."/>
            <person name="Vollmer S.V."/>
        </authorList>
    </citation>
    <scope>NUCLEOTIDE SEQUENCE</scope>
    <source>
        <strain evidence="1">K2</strain>
    </source>
</reference>
<protein>
    <submittedName>
        <fullName evidence="1">Uncharacterized protein</fullName>
    </submittedName>
</protein>
<dbReference type="EMBL" id="JARQWQ010000024">
    <property type="protein sequence ID" value="KAK2563845.1"/>
    <property type="molecule type" value="Genomic_DNA"/>
</dbReference>
<gene>
    <name evidence="1" type="ORF">P5673_012850</name>
</gene>
<accession>A0AAD9QMT2</accession>